<accession>Q7VF11</accession>
<dbReference type="InterPro" id="IPR038404">
    <property type="entry name" value="TRAP_DctP_sf"/>
</dbReference>
<keyword evidence="5" id="KW-1185">Reference proteome</keyword>
<dbReference type="Pfam" id="PF03480">
    <property type="entry name" value="DctP"/>
    <property type="match status" value="1"/>
</dbReference>
<dbReference type="AlphaFoldDB" id="Q7VF11"/>
<dbReference type="NCBIfam" id="NF037995">
    <property type="entry name" value="TRAP_S1"/>
    <property type="match status" value="1"/>
</dbReference>
<comment type="similarity">
    <text evidence="1">Belongs to the bacterial solute-binding protein 7 family.</text>
</comment>
<evidence type="ECO:0000256" key="1">
    <source>
        <dbReference type="ARBA" id="ARBA00009023"/>
    </source>
</evidence>
<organism evidence="4 5">
    <name type="scientific">Helicobacter hepaticus (strain ATCC 51449 / 3B1)</name>
    <dbReference type="NCBI Taxonomy" id="235279"/>
    <lineage>
        <taxon>Bacteria</taxon>
        <taxon>Pseudomonadati</taxon>
        <taxon>Campylobacterota</taxon>
        <taxon>Epsilonproteobacteria</taxon>
        <taxon>Campylobacterales</taxon>
        <taxon>Helicobacteraceae</taxon>
        <taxon>Helicobacter</taxon>
    </lineage>
</organism>
<dbReference type="Gene3D" id="3.40.190.170">
    <property type="entry name" value="Bacterial extracellular solute-binding protein, family 7"/>
    <property type="match status" value="1"/>
</dbReference>
<proteinExistence type="inferred from homology"/>
<dbReference type="HOGENOM" id="CLU_036176_1_3_7"/>
<evidence type="ECO:0000313" key="5">
    <source>
        <dbReference type="Proteomes" id="UP000002495"/>
    </source>
</evidence>
<dbReference type="eggNOG" id="COG1638">
    <property type="taxonomic scope" value="Bacteria"/>
</dbReference>
<dbReference type="GO" id="GO:0030288">
    <property type="term" value="C:outer membrane-bounded periplasmic space"/>
    <property type="evidence" value="ECO:0007669"/>
    <property type="project" value="InterPro"/>
</dbReference>
<dbReference type="EMBL" id="AE017125">
    <property type="protein sequence ID" value="AAP78465.1"/>
    <property type="molecule type" value="Genomic_DNA"/>
</dbReference>
<dbReference type="Proteomes" id="UP000002495">
    <property type="component" value="Chromosome"/>
</dbReference>
<dbReference type="InterPro" id="IPR018389">
    <property type="entry name" value="DctP_fam"/>
</dbReference>
<dbReference type="GO" id="GO:0055085">
    <property type="term" value="P:transmembrane transport"/>
    <property type="evidence" value="ECO:0007669"/>
    <property type="project" value="InterPro"/>
</dbReference>
<evidence type="ECO:0000256" key="2">
    <source>
        <dbReference type="ARBA" id="ARBA00022448"/>
    </source>
</evidence>
<dbReference type="STRING" id="235279.HH_1868"/>
<dbReference type="InterPro" id="IPR004682">
    <property type="entry name" value="TRAP_DctP"/>
</dbReference>
<dbReference type="RefSeq" id="WP_011116707.1">
    <property type="nucleotide sequence ID" value="NC_004917.1"/>
</dbReference>
<dbReference type="KEGG" id="hhe:HH_1868"/>
<name>Q7VF11_HELHP</name>
<dbReference type="OrthoDB" id="8690069at2"/>
<dbReference type="PIRSF" id="PIRSF006470">
    <property type="entry name" value="DctB"/>
    <property type="match status" value="1"/>
</dbReference>
<reference evidence="4 5" key="1">
    <citation type="journal article" date="2003" name="Proc. Natl. Acad. Sci. U.S.A.">
        <title>The complete genome sequence of the carcinogenic bacterium Helicobacter hepaticus.</title>
        <authorList>
            <person name="Suerbaum S."/>
            <person name="Josenhans C."/>
            <person name="Sterzenbach T."/>
            <person name="Drescher B."/>
            <person name="Brandt P."/>
            <person name="Bell M."/>
            <person name="Droege M."/>
            <person name="Fartmann B."/>
            <person name="Fischer H.-P."/>
            <person name="Ge Z."/>
            <person name="Hoerster A."/>
            <person name="Holland R."/>
            <person name="Klein K."/>
            <person name="Koenig J."/>
            <person name="Macko L."/>
            <person name="Mendz G.L."/>
            <person name="Nyakatura G."/>
            <person name="Schauer D.B."/>
            <person name="Shen Z."/>
            <person name="Weber J."/>
            <person name="Frosch M."/>
            <person name="Fox J.G."/>
        </authorList>
    </citation>
    <scope>NUCLEOTIDE SEQUENCE [LARGE SCALE GENOMIC DNA]</scope>
    <source>
        <strain evidence="5">ATCC 51449 / 3B1</strain>
    </source>
</reference>
<gene>
    <name evidence="4" type="ordered locus">HH_1868</name>
</gene>
<dbReference type="PANTHER" id="PTHR33376">
    <property type="match status" value="1"/>
</dbReference>
<dbReference type="PANTHER" id="PTHR33376:SF7">
    <property type="entry name" value="C4-DICARBOXYLATE-BINDING PROTEIN DCTB"/>
    <property type="match status" value="1"/>
</dbReference>
<evidence type="ECO:0000256" key="3">
    <source>
        <dbReference type="ARBA" id="ARBA00022729"/>
    </source>
</evidence>
<keyword evidence="2" id="KW-0813">Transport</keyword>
<dbReference type="NCBIfam" id="TIGR00787">
    <property type="entry name" value="dctP"/>
    <property type="match status" value="1"/>
</dbReference>
<dbReference type="PROSITE" id="PS51257">
    <property type="entry name" value="PROKAR_LIPOPROTEIN"/>
    <property type="match status" value="1"/>
</dbReference>
<evidence type="ECO:0000313" key="4">
    <source>
        <dbReference type="EMBL" id="AAP78465.1"/>
    </source>
</evidence>
<keyword evidence="3" id="KW-0732">Signal</keyword>
<sequence>MNKMLALILGCIIGFGFLGCSEDKTQESYKVKFAHVVSSNTPKGKAADFFAKRVNELSGAKIKVEVFPSAQLVDDDKVFQELTRNNIQMAAPSFSKFTPIAKEFNIWDIPFLFRDTNHLHKVMDGEVGQILKDVISQRGIIALDYWDAGFKQFSTNKKPIIVPEDAKGQKMRIMSSKVLEEQTKAIGAIPQVLPFGEVYSALSTGVVDAAENPLSNFYNSKFYEVQSSVTLSNHGYLGYLVVVSDKFWKELPDDLKEIFKQALHEATEFEREESAKEEKLFLKKLEKDDATKTQIITLNDEQKALWKETMQTIYPKFYNIVGQDLIEKIIQVQ</sequence>
<protein>
    <submittedName>
        <fullName evidence="4">Putative C4-dicarboxylatebinding periplasmic protein</fullName>
    </submittedName>
</protein>